<keyword evidence="1 4" id="KW-0808">Transferase</keyword>
<evidence type="ECO:0000256" key="3">
    <source>
        <dbReference type="ARBA" id="ARBA00023315"/>
    </source>
</evidence>
<dbReference type="SUPFAM" id="SSF51161">
    <property type="entry name" value="Trimeric LpxA-like enzymes"/>
    <property type="match status" value="1"/>
</dbReference>
<dbReference type="PANTHER" id="PTHR23416:SF78">
    <property type="entry name" value="LIPOPOLYSACCHARIDE BIOSYNTHESIS O-ACETYL TRANSFERASE WBBJ-RELATED"/>
    <property type="match status" value="1"/>
</dbReference>
<keyword evidence="2" id="KW-0677">Repeat</keyword>
<evidence type="ECO:0000313" key="5">
    <source>
        <dbReference type="Proteomes" id="UP000532162"/>
    </source>
</evidence>
<dbReference type="PANTHER" id="PTHR23416">
    <property type="entry name" value="SIALIC ACID SYNTHASE-RELATED"/>
    <property type="match status" value="1"/>
</dbReference>
<dbReference type="EMBL" id="JACCPJ010000001">
    <property type="protein sequence ID" value="NZD60086.1"/>
    <property type="molecule type" value="Genomic_DNA"/>
</dbReference>
<evidence type="ECO:0000256" key="2">
    <source>
        <dbReference type="ARBA" id="ARBA00022737"/>
    </source>
</evidence>
<evidence type="ECO:0000313" key="4">
    <source>
        <dbReference type="EMBL" id="NZD60086.1"/>
    </source>
</evidence>
<dbReference type="RefSeq" id="WP_180693504.1">
    <property type="nucleotide sequence ID" value="NZ_JACCPJ010000001.1"/>
</dbReference>
<proteinExistence type="predicted"/>
<dbReference type="AlphaFoldDB" id="A0A7Z0RI42"/>
<protein>
    <submittedName>
        <fullName evidence="4">Acyltransferase</fullName>
    </submittedName>
</protein>
<sequence length="185" mass="20232">MKIDKASYRNRGGLIQRITTAYKRFRYFTAAGNDLVVKRSAEFRMVKHAVLKVGSGVTIQDEAFFQLTMPEPKVFIGNNTVIGRRNVITAKNRISIGNDVLIGSDVQIIDHSHGMRRDVPIRLQKAEIGFVEIGDDVWIGAGAKILMNVTIGAGAVIGANSVVTTDIPDYAIAVGSPAKVVKYRM</sequence>
<keyword evidence="3 4" id="KW-0012">Acyltransferase</keyword>
<dbReference type="InterPro" id="IPR051159">
    <property type="entry name" value="Hexapeptide_acetyltransf"/>
</dbReference>
<gene>
    <name evidence="4" type="ORF">HX900_02995</name>
</gene>
<dbReference type="GO" id="GO:0016746">
    <property type="term" value="F:acyltransferase activity"/>
    <property type="evidence" value="ECO:0007669"/>
    <property type="project" value="UniProtKB-KW"/>
</dbReference>
<comment type="caution">
    <text evidence="4">The sequence shown here is derived from an EMBL/GenBank/DDBJ whole genome shotgun (WGS) entry which is preliminary data.</text>
</comment>
<dbReference type="Proteomes" id="UP000532162">
    <property type="component" value="Unassembled WGS sequence"/>
</dbReference>
<dbReference type="InterPro" id="IPR018357">
    <property type="entry name" value="Hexapep_transf_CS"/>
</dbReference>
<dbReference type="InterPro" id="IPR011004">
    <property type="entry name" value="Trimer_LpxA-like_sf"/>
</dbReference>
<name>A0A7Z0RI42_9HYPH</name>
<dbReference type="CDD" id="cd04647">
    <property type="entry name" value="LbH_MAT_like"/>
    <property type="match status" value="1"/>
</dbReference>
<accession>A0A7Z0RI42</accession>
<reference evidence="4 5" key="1">
    <citation type="submission" date="2020-07" db="EMBL/GenBank/DDBJ databases">
        <authorList>
            <person name="Sun Q."/>
        </authorList>
    </citation>
    <scope>NUCLEOTIDE SEQUENCE [LARGE SCALE GENOMIC DNA]</scope>
    <source>
        <strain evidence="4 5">WYCCWR 11290</strain>
    </source>
</reference>
<dbReference type="InterPro" id="IPR001451">
    <property type="entry name" value="Hexapep"/>
</dbReference>
<dbReference type="Pfam" id="PF00132">
    <property type="entry name" value="Hexapep"/>
    <property type="match status" value="1"/>
</dbReference>
<organism evidence="4 5">
    <name type="scientific">Rhizobium changzhiense</name>
    <dbReference type="NCBI Taxonomy" id="2692317"/>
    <lineage>
        <taxon>Bacteria</taxon>
        <taxon>Pseudomonadati</taxon>
        <taxon>Pseudomonadota</taxon>
        <taxon>Alphaproteobacteria</taxon>
        <taxon>Hyphomicrobiales</taxon>
        <taxon>Rhizobiaceae</taxon>
        <taxon>Rhizobium/Agrobacterium group</taxon>
        <taxon>Rhizobium</taxon>
    </lineage>
</organism>
<evidence type="ECO:0000256" key="1">
    <source>
        <dbReference type="ARBA" id="ARBA00022679"/>
    </source>
</evidence>
<dbReference type="Gene3D" id="2.160.10.10">
    <property type="entry name" value="Hexapeptide repeat proteins"/>
    <property type="match status" value="1"/>
</dbReference>
<dbReference type="PROSITE" id="PS00101">
    <property type="entry name" value="HEXAPEP_TRANSFERASES"/>
    <property type="match status" value="1"/>
</dbReference>